<proteinExistence type="predicted"/>
<evidence type="ECO:0000256" key="2">
    <source>
        <dbReference type="SAM" id="Phobius"/>
    </source>
</evidence>
<gene>
    <name evidence="3" type="ORF">ACFOWE_26800</name>
</gene>
<evidence type="ECO:0000313" key="3">
    <source>
        <dbReference type="EMBL" id="MFC4061927.1"/>
    </source>
</evidence>
<feature type="transmembrane region" description="Helical" evidence="2">
    <location>
        <begin position="100"/>
        <end position="117"/>
    </location>
</feature>
<dbReference type="Proteomes" id="UP001595850">
    <property type="component" value="Unassembled WGS sequence"/>
</dbReference>
<keyword evidence="2" id="KW-1133">Transmembrane helix</keyword>
<comment type="caution">
    <text evidence="3">The sequence shown here is derived from an EMBL/GenBank/DDBJ whole genome shotgun (WGS) entry which is preliminary data.</text>
</comment>
<sequence>MSTHSEHRVPLSDPPPDRQRGPAGPVALPLTSAALTSAAHAAHAAHASKERAAGDGGPPRRSKVAAWLAVLACAACCALPVLIGAGLLTGAGAALAERTLLAVAWLLLAAAAGMWWLHRRRNRPSRVVRGGYVRSVGMRLRRLLTSCGRRAGFPALSPRPVSPPCLPALSAPDAPRTGPRVRPGSAAGRTTPAAVAG</sequence>
<protein>
    <submittedName>
        <fullName evidence="3">Uncharacterized protein</fullName>
    </submittedName>
</protein>
<feature type="region of interest" description="Disordered" evidence="1">
    <location>
        <begin position="1"/>
        <end position="27"/>
    </location>
</feature>
<evidence type="ECO:0000313" key="4">
    <source>
        <dbReference type="Proteomes" id="UP001595850"/>
    </source>
</evidence>
<reference evidence="4" key="1">
    <citation type="journal article" date="2019" name="Int. J. Syst. Evol. Microbiol.">
        <title>The Global Catalogue of Microorganisms (GCM) 10K type strain sequencing project: providing services to taxonomists for standard genome sequencing and annotation.</title>
        <authorList>
            <consortium name="The Broad Institute Genomics Platform"/>
            <consortium name="The Broad Institute Genome Sequencing Center for Infectious Disease"/>
            <person name="Wu L."/>
            <person name="Ma J."/>
        </authorList>
    </citation>
    <scope>NUCLEOTIDE SEQUENCE [LARGE SCALE GENOMIC DNA]</scope>
    <source>
        <strain evidence="4">TBRC 4489</strain>
    </source>
</reference>
<accession>A0ABV8ICZ1</accession>
<feature type="compositionally biased region" description="Basic and acidic residues" evidence="1">
    <location>
        <begin position="1"/>
        <end position="20"/>
    </location>
</feature>
<name>A0ABV8ICZ1_9ACTN</name>
<dbReference type="RefSeq" id="WP_377292573.1">
    <property type="nucleotide sequence ID" value="NZ_JBHSBM010000039.1"/>
</dbReference>
<keyword evidence="2" id="KW-0812">Transmembrane</keyword>
<dbReference type="EMBL" id="JBHSBM010000039">
    <property type="protein sequence ID" value="MFC4061927.1"/>
    <property type="molecule type" value="Genomic_DNA"/>
</dbReference>
<feature type="transmembrane region" description="Helical" evidence="2">
    <location>
        <begin position="64"/>
        <end position="88"/>
    </location>
</feature>
<keyword evidence="4" id="KW-1185">Reference proteome</keyword>
<evidence type="ECO:0000256" key="1">
    <source>
        <dbReference type="SAM" id="MobiDB-lite"/>
    </source>
</evidence>
<organism evidence="3 4">
    <name type="scientific">Planomonospora corallina</name>
    <dbReference type="NCBI Taxonomy" id="1806052"/>
    <lineage>
        <taxon>Bacteria</taxon>
        <taxon>Bacillati</taxon>
        <taxon>Actinomycetota</taxon>
        <taxon>Actinomycetes</taxon>
        <taxon>Streptosporangiales</taxon>
        <taxon>Streptosporangiaceae</taxon>
        <taxon>Planomonospora</taxon>
    </lineage>
</organism>
<keyword evidence="2" id="KW-0472">Membrane</keyword>
<feature type="region of interest" description="Disordered" evidence="1">
    <location>
        <begin position="167"/>
        <end position="197"/>
    </location>
</feature>